<reference evidence="4" key="2">
    <citation type="submission" date="2017-11" db="EMBL/GenBank/DDBJ databases">
        <title>Candida auris genome assembly and annotation.</title>
        <authorList>
            <person name="Munoz J.F."/>
            <person name="Gade L.G."/>
            <person name="Chow N.A."/>
            <person name="Litvintseva A.P."/>
            <person name="Loparev V.N."/>
            <person name="Cuomo C.A."/>
        </authorList>
    </citation>
    <scope>NUCLEOTIDE SEQUENCE</scope>
    <source>
        <strain evidence="4">B8441</strain>
    </source>
</reference>
<protein>
    <submittedName>
        <fullName evidence="4">Uncharacterized protein</fullName>
    </submittedName>
</protein>
<sequence length="94" mass="11137">MSLHAFSSPTAQKRGPSTPLMSSNHPKRQQFVQKTPQKEILTIHATDYQRELLMCKYNLWLTQKELDKEKELREFLELERRMNEDEGETSDKDV</sequence>
<organism evidence="4">
    <name type="scientific">Candidozyma auris</name>
    <name type="common">Yeast</name>
    <name type="synonym">Candida auris</name>
    <dbReference type="NCBI Taxonomy" id="498019"/>
    <lineage>
        <taxon>Eukaryota</taxon>
        <taxon>Fungi</taxon>
        <taxon>Dikarya</taxon>
        <taxon>Ascomycota</taxon>
        <taxon>Saccharomycotina</taxon>
        <taxon>Pichiomycetes</taxon>
        <taxon>Metschnikowiaceae</taxon>
        <taxon>Candidozyma</taxon>
    </lineage>
</organism>
<dbReference type="VEuPathDB" id="FungiDB:CJJ07_005029"/>
<evidence type="ECO:0000313" key="4">
    <source>
        <dbReference type="EMBL" id="PIS58323.1"/>
    </source>
</evidence>
<feature type="compositionally biased region" description="Polar residues" evidence="2">
    <location>
        <begin position="1"/>
        <end position="11"/>
    </location>
</feature>
<dbReference type="VEuPathDB" id="FungiDB:CJI97_000835"/>
<proteinExistence type="predicted"/>
<reference evidence="4 5" key="1">
    <citation type="journal article" date="2017" name="Clin. Infect. Dis.">
        <title>Simultaneous emergence of multidrug-resistant Candida auris on 3 continents confirmed by whole-genome sequencing and epidemiological analyses.</title>
        <authorList>
            <person name="Lockhart S.R."/>
            <person name="Etienne K.A."/>
            <person name="Vallabhaneni S."/>
            <person name="Farooqi J."/>
            <person name="Chowdhary A."/>
            <person name="Govender N.P."/>
            <person name="Colombo A.L."/>
            <person name="Calvo B."/>
            <person name="Cuomo C.A."/>
            <person name="Desjardins C.A."/>
            <person name="Berkow E.L."/>
            <person name="Castanheira M."/>
            <person name="Magobo R.E."/>
            <person name="Jabeen K."/>
            <person name="Asghar R.J."/>
            <person name="Meis J.F."/>
            <person name="Jackson B."/>
            <person name="Chiller T."/>
            <person name="Litvintseva A.P."/>
        </authorList>
    </citation>
    <scope>NUCLEOTIDE SEQUENCE [LARGE SCALE GENOMIC DNA]</scope>
    <source>
        <strain evidence="4 5">B8441</strain>
    </source>
</reference>
<reference evidence="3" key="4">
    <citation type="submission" date="2024-03" db="EMBL/GenBank/DDBJ databases">
        <title>Improved genome assembly of Candida auris strain B8441 and annotation of B11205.</title>
        <authorList>
            <person name="Cauldron N.C."/>
            <person name="Shea T."/>
            <person name="Cuomo C.A."/>
        </authorList>
    </citation>
    <scope>NUCLEOTIDE SEQUENCE</scope>
    <source>
        <strain evidence="3">B8441</strain>
    </source>
</reference>
<feature type="coiled-coil region" evidence="1">
    <location>
        <begin position="61"/>
        <end position="88"/>
    </location>
</feature>
<dbReference type="VEuPathDB" id="FungiDB:B9J08_000817"/>
<feature type="region of interest" description="Disordered" evidence="2">
    <location>
        <begin position="1"/>
        <end position="36"/>
    </location>
</feature>
<gene>
    <name evidence="4" type="ORF">B9J08_000817</name>
    <name evidence="3" type="ORF">B9J08_02775</name>
</gene>
<evidence type="ECO:0000256" key="2">
    <source>
        <dbReference type="SAM" id="MobiDB-lite"/>
    </source>
</evidence>
<keyword evidence="5" id="KW-1185">Reference proteome</keyword>
<reference evidence="3 5" key="3">
    <citation type="journal article" date="2018" name="Nat. Commun.">
        <title>Genomic insights into multidrug-resistance, mating and virulence in Candida auris and related emerging species.</title>
        <authorList>
            <person name="Munoz J.F."/>
            <person name="Gade L."/>
            <person name="Chow N.A."/>
            <person name="Loparev V.N."/>
            <person name="Juieng P."/>
            <person name="Berkow E.L."/>
            <person name="Farrer R.A."/>
            <person name="Litvintseva A.P."/>
            <person name="Cuomo C.A."/>
        </authorList>
    </citation>
    <scope>GENOME REANNOTATION</scope>
    <source>
        <strain evidence="3 5">B8441</strain>
    </source>
</reference>
<evidence type="ECO:0000313" key="5">
    <source>
        <dbReference type="Proteomes" id="UP000230249"/>
    </source>
</evidence>
<dbReference type="Proteomes" id="UP000230249">
    <property type="component" value="Unassembled WGS sequence"/>
</dbReference>
<evidence type="ECO:0000256" key="1">
    <source>
        <dbReference type="SAM" id="Coils"/>
    </source>
</evidence>
<comment type="caution">
    <text evidence="4">The sequence shown here is derived from an EMBL/GenBank/DDBJ whole genome shotgun (WGS) entry which is preliminary data.</text>
</comment>
<dbReference type="VEuPathDB" id="FungiDB:CJI97_000819"/>
<dbReference type="AlphaFoldDB" id="A0A2H1A708"/>
<dbReference type="EMBL" id="PEKT02000002">
    <property type="protein sequence ID" value="PIS58323.1"/>
    <property type="molecule type" value="Genomic_DNA"/>
</dbReference>
<name>A0A2H1A708_CANAR</name>
<dbReference type="EMBL" id="PEKT03000002">
    <property type="protein sequence ID" value="KAK8441457.1"/>
    <property type="molecule type" value="Genomic_DNA"/>
</dbReference>
<accession>A0A2H1A708</accession>
<dbReference type="VEuPathDB" id="FungiDB:QG37_02723"/>
<dbReference type="VEuPathDB" id="FungiDB:CJI96_0003281"/>
<evidence type="ECO:0000313" key="3">
    <source>
        <dbReference type="EMBL" id="KAK8441457.1"/>
    </source>
</evidence>
<keyword evidence="1" id="KW-0175">Coiled coil</keyword>
<feature type="compositionally biased region" description="Polar residues" evidence="2">
    <location>
        <begin position="19"/>
        <end position="35"/>
    </location>
</feature>
<dbReference type="VEuPathDB" id="FungiDB:CJJ09_002778"/>